<dbReference type="AlphaFoldDB" id="A0A1G5FKZ2"/>
<organism evidence="1 2">
    <name type="scientific">Flavobacterium caeni</name>
    <dbReference type="NCBI Taxonomy" id="490189"/>
    <lineage>
        <taxon>Bacteria</taxon>
        <taxon>Pseudomonadati</taxon>
        <taxon>Bacteroidota</taxon>
        <taxon>Flavobacteriia</taxon>
        <taxon>Flavobacteriales</taxon>
        <taxon>Flavobacteriaceae</taxon>
        <taxon>Flavobacterium</taxon>
    </lineage>
</organism>
<dbReference type="GO" id="GO:0008781">
    <property type="term" value="F:N-acylneuraminate cytidylyltransferase activity"/>
    <property type="evidence" value="ECO:0007669"/>
    <property type="project" value="TreeGrafter"/>
</dbReference>
<accession>A0A1G5FKZ2</accession>
<dbReference type="STRING" id="490189.SAMN02927903_01325"/>
<reference evidence="1 2" key="1">
    <citation type="submission" date="2016-10" db="EMBL/GenBank/DDBJ databases">
        <authorList>
            <person name="de Groot N.N."/>
        </authorList>
    </citation>
    <scope>NUCLEOTIDE SEQUENCE [LARGE SCALE GENOMIC DNA]</scope>
    <source>
        <strain evidence="1 2">CGMCC 1.7031</strain>
    </source>
</reference>
<dbReference type="OrthoDB" id="9805604at2"/>
<dbReference type="Gene3D" id="3.90.550.10">
    <property type="entry name" value="Spore Coat Polysaccharide Biosynthesis Protein SpsA, Chain A"/>
    <property type="match status" value="1"/>
</dbReference>
<proteinExistence type="predicted"/>
<dbReference type="InterPro" id="IPR050793">
    <property type="entry name" value="CMP-NeuNAc_synthase"/>
</dbReference>
<dbReference type="CDD" id="cd02513">
    <property type="entry name" value="CMP-NeuAc_Synthase"/>
    <property type="match status" value="1"/>
</dbReference>
<sequence length="222" mass="24466">MDKAIAIIPARGGSKRLPGKNVKPLDGSPLIAHSIQYAKANPSLISEIYVSTDYRQIAETAIRHGAKVIPRPEALSGDHEPTVTVLGHVLDTIQTQATDVALLQPSNPLRPKKLFEEAFVCCHECGKDSLFTVGRNHDKLGEIEGDMVVQFNYEPGQRSQDLAPLYFEDGLSYISRSRRILDGMIMGSDAIPFVVEHPFGRVDIDTADDFAYAAFLLKIFTE</sequence>
<dbReference type="SUPFAM" id="SSF53448">
    <property type="entry name" value="Nucleotide-diphospho-sugar transferases"/>
    <property type="match status" value="1"/>
</dbReference>
<gene>
    <name evidence="1" type="ORF">SAMN02927903_01325</name>
</gene>
<dbReference type="PANTHER" id="PTHR21485">
    <property type="entry name" value="HAD SUPERFAMILY MEMBERS CMAS AND KDSC"/>
    <property type="match status" value="1"/>
</dbReference>
<name>A0A1G5FKZ2_9FLAO</name>
<keyword evidence="1" id="KW-0548">Nucleotidyltransferase</keyword>
<keyword evidence="2" id="KW-1185">Reference proteome</keyword>
<dbReference type="InterPro" id="IPR003329">
    <property type="entry name" value="Cytidylyl_trans"/>
</dbReference>
<evidence type="ECO:0000313" key="2">
    <source>
        <dbReference type="Proteomes" id="UP000199354"/>
    </source>
</evidence>
<dbReference type="EMBL" id="FMVF01000005">
    <property type="protein sequence ID" value="SCY39873.1"/>
    <property type="molecule type" value="Genomic_DNA"/>
</dbReference>
<dbReference type="InterPro" id="IPR029044">
    <property type="entry name" value="Nucleotide-diphossugar_trans"/>
</dbReference>
<evidence type="ECO:0000313" key="1">
    <source>
        <dbReference type="EMBL" id="SCY39873.1"/>
    </source>
</evidence>
<keyword evidence="1" id="KW-0808">Transferase</keyword>
<dbReference type="Proteomes" id="UP000199354">
    <property type="component" value="Unassembled WGS sequence"/>
</dbReference>
<dbReference type="PANTHER" id="PTHR21485:SF6">
    <property type="entry name" value="N-ACYLNEURAMINATE CYTIDYLYLTRANSFERASE-RELATED"/>
    <property type="match status" value="1"/>
</dbReference>
<dbReference type="RefSeq" id="WP_091141511.1">
    <property type="nucleotide sequence ID" value="NZ_FMVF01000005.1"/>
</dbReference>
<protein>
    <submittedName>
        <fullName evidence="1">N-acylneuraminate cytidylyltransferase</fullName>
    </submittedName>
</protein>
<dbReference type="Pfam" id="PF02348">
    <property type="entry name" value="CTP_transf_3"/>
    <property type="match status" value="1"/>
</dbReference>